<keyword evidence="3" id="KW-1185">Reference proteome</keyword>
<evidence type="ECO:0000259" key="1">
    <source>
        <dbReference type="SMART" id="SM00891"/>
    </source>
</evidence>
<dbReference type="EMBL" id="JAFDST010000006">
    <property type="protein sequence ID" value="MBP1083486.1"/>
    <property type="molecule type" value="Genomic_DNA"/>
</dbReference>
<dbReference type="RefSeq" id="WP_211086264.1">
    <property type="nucleotide sequence ID" value="NZ_JAFDST010000006.1"/>
</dbReference>
<name>A0ABS4D1I7_9BACI</name>
<protein>
    <submittedName>
        <fullName evidence="2">ERCC4-type nuclease</fullName>
    </submittedName>
</protein>
<evidence type="ECO:0000313" key="2">
    <source>
        <dbReference type="EMBL" id="MBP1083486.1"/>
    </source>
</evidence>
<sequence length="179" mass="21034">MNIIHYNYTDTELKKILDSMIITVDTREQKNQHVLDYFRKKDVPFKFKTMKTGDYSAMVPKNDDFGISRDMYLFAAIERKNGVDELVQSIKDRSRFENELIRSTKHPFVLIVEDLEGYQKILNGKYRSKYDPKALLGSLKSFEVRYNFSTVFLSASTTGNYIYHHFLYMARELLKGGLL</sequence>
<accession>A0ABS4D1I7</accession>
<organism evidence="2 3">
    <name type="scientific">Bacillus capparidis</name>
    <dbReference type="NCBI Taxonomy" id="1840411"/>
    <lineage>
        <taxon>Bacteria</taxon>
        <taxon>Bacillati</taxon>
        <taxon>Bacillota</taxon>
        <taxon>Bacilli</taxon>
        <taxon>Bacillales</taxon>
        <taxon>Bacillaceae</taxon>
        <taxon>Bacillus</taxon>
    </lineage>
</organism>
<feature type="domain" description="ERCC4" evidence="1">
    <location>
        <begin position="21"/>
        <end position="116"/>
    </location>
</feature>
<gene>
    <name evidence="2" type="ORF">JOC74_004014</name>
</gene>
<reference evidence="2 3" key="1">
    <citation type="submission" date="2021-01" db="EMBL/GenBank/DDBJ databases">
        <title>Genomic Encyclopedia of Type Strains, Phase IV (KMG-IV): sequencing the most valuable type-strain genomes for metagenomic binning, comparative biology and taxonomic classification.</title>
        <authorList>
            <person name="Goeker M."/>
        </authorList>
    </citation>
    <scope>NUCLEOTIDE SEQUENCE [LARGE SCALE GENOMIC DNA]</scope>
    <source>
        <strain evidence="2 3">DSM 103394</strain>
    </source>
</reference>
<dbReference type="SMART" id="SM00891">
    <property type="entry name" value="ERCC4"/>
    <property type="match status" value="1"/>
</dbReference>
<dbReference type="SUPFAM" id="SSF52980">
    <property type="entry name" value="Restriction endonuclease-like"/>
    <property type="match status" value="1"/>
</dbReference>
<dbReference type="InterPro" id="IPR006166">
    <property type="entry name" value="ERCC4_domain"/>
</dbReference>
<dbReference type="InterPro" id="IPR011335">
    <property type="entry name" value="Restrct_endonuc-II-like"/>
</dbReference>
<dbReference type="Pfam" id="PF02732">
    <property type="entry name" value="ERCC4"/>
    <property type="match status" value="1"/>
</dbReference>
<proteinExistence type="predicted"/>
<dbReference type="Proteomes" id="UP000674416">
    <property type="component" value="Unassembled WGS sequence"/>
</dbReference>
<evidence type="ECO:0000313" key="3">
    <source>
        <dbReference type="Proteomes" id="UP000674416"/>
    </source>
</evidence>
<comment type="caution">
    <text evidence="2">The sequence shown here is derived from an EMBL/GenBank/DDBJ whole genome shotgun (WGS) entry which is preliminary data.</text>
</comment>
<dbReference type="Gene3D" id="3.40.50.10130">
    <property type="match status" value="1"/>
</dbReference>